<evidence type="ECO:0000313" key="2">
    <source>
        <dbReference type="Proteomes" id="UP001323617"/>
    </source>
</evidence>
<organism evidence="1 2">
    <name type="scientific">Podospora pseudoanserina</name>
    <dbReference type="NCBI Taxonomy" id="2609844"/>
    <lineage>
        <taxon>Eukaryota</taxon>
        <taxon>Fungi</taxon>
        <taxon>Dikarya</taxon>
        <taxon>Ascomycota</taxon>
        <taxon>Pezizomycotina</taxon>
        <taxon>Sordariomycetes</taxon>
        <taxon>Sordariomycetidae</taxon>
        <taxon>Sordariales</taxon>
        <taxon>Podosporaceae</taxon>
        <taxon>Podospora</taxon>
    </lineage>
</organism>
<accession>A0ABR0HRR7</accession>
<evidence type="ECO:0000313" key="1">
    <source>
        <dbReference type="EMBL" id="KAK4670801.1"/>
    </source>
</evidence>
<dbReference type="Proteomes" id="UP001323617">
    <property type="component" value="Unassembled WGS sequence"/>
</dbReference>
<dbReference type="EMBL" id="JAFFHC010000006">
    <property type="protein sequence ID" value="KAK4670801.1"/>
    <property type="molecule type" value="Genomic_DNA"/>
</dbReference>
<keyword evidence="2" id="KW-1185">Reference proteome</keyword>
<dbReference type="RefSeq" id="XP_062797097.1">
    <property type="nucleotide sequence ID" value="XM_062940902.1"/>
</dbReference>
<comment type="caution">
    <text evidence="1">The sequence shown here is derived from an EMBL/GenBank/DDBJ whole genome shotgun (WGS) entry which is preliminary data.</text>
</comment>
<reference evidence="1 2" key="1">
    <citation type="journal article" date="2023" name="bioRxiv">
        <title>High-quality genome assemblies of four members of thePodospora anserinaspecies complex.</title>
        <authorList>
            <person name="Ament-Velasquez S.L."/>
            <person name="Vogan A.A."/>
            <person name="Wallerman O."/>
            <person name="Hartmann F."/>
            <person name="Gautier V."/>
            <person name="Silar P."/>
            <person name="Giraud T."/>
            <person name="Johannesson H."/>
        </authorList>
    </citation>
    <scope>NUCLEOTIDE SEQUENCE [LARGE SCALE GENOMIC DNA]</scope>
    <source>
        <strain evidence="1 2">CBS 124.78</strain>
    </source>
</reference>
<proteinExistence type="predicted"/>
<protein>
    <submittedName>
        <fullName evidence="1">Uncharacterized protein</fullName>
    </submittedName>
</protein>
<sequence length="151" mass="16851">MPAAAAIDSQNLASLTWRHHLPVWLFVARLRASINALIAGKQGTITVTPASMFVQIMTSTYSQLQFAAPSTLRTYTIRTTEQTIVKMPRLNMMIRVAISWGINFLVGAQRNTLDYLCYEESEVDDNGQAQHRIPLSTSGFLATHVIANREE</sequence>
<dbReference type="GeneID" id="87961621"/>
<name>A0ABR0HRR7_9PEZI</name>
<gene>
    <name evidence="1" type="ORF">QC764_0088630</name>
</gene>